<dbReference type="Proteomes" id="UP000053989">
    <property type="component" value="Unassembled WGS sequence"/>
</dbReference>
<organism evidence="1 2">
    <name type="scientific">Scleroderma citrinum Foug A</name>
    <dbReference type="NCBI Taxonomy" id="1036808"/>
    <lineage>
        <taxon>Eukaryota</taxon>
        <taxon>Fungi</taxon>
        <taxon>Dikarya</taxon>
        <taxon>Basidiomycota</taxon>
        <taxon>Agaricomycotina</taxon>
        <taxon>Agaricomycetes</taxon>
        <taxon>Agaricomycetidae</taxon>
        <taxon>Boletales</taxon>
        <taxon>Sclerodermatineae</taxon>
        <taxon>Sclerodermataceae</taxon>
        <taxon>Scleroderma</taxon>
    </lineage>
</organism>
<evidence type="ECO:0000313" key="2">
    <source>
        <dbReference type="Proteomes" id="UP000053989"/>
    </source>
</evidence>
<dbReference type="OrthoDB" id="3257613at2759"/>
<dbReference type="InParanoid" id="A0A0C3ACJ9"/>
<reference evidence="1 2" key="1">
    <citation type="submission" date="2014-04" db="EMBL/GenBank/DDBJ databases">
        <authorList>
            <consortium name="DOE Joint Genome Institute"/>
            <person name="Kuo A."/>
            <person name="Kohler A."/>
            <person name="Nagy L.G."/>
            <person name="Floudas D."/>
            <person name="Copeland A."/>
            <person name="Barry K.W."/>
            <person name="Cichocki N."/>
            <person name="Veneault-Fourrey C."/>
            <person name="LaButti K."/>
            <person name="Lindquist E.A."/>
            <person name="Lipzen A."/>
            <person name="Lundell T."/>
            <person name="Morin E."/>
            <person name="Murat C."/>
            <person name="Sun H."/>
            <person name="Tunlid A."/>
            <person name="Henrissat B."/>
            <person name="Grigoriev I.V."/>
            <person name="Hibbett D.S."/>
            <person name="Martin F."/>
            <person name="Nordberg H.P."/>
            <person name="Cantor M.N."/>
            <person name="Hua S.X."/>
        </authorList>
    </citation>
    <scope>NUCLEOTIDE SEQUENCE [LARGE SCALE GENOMIC DNA]</scope>
    <source>
        <strain evidence="1 2">Foug A</strain>
    </source>
</reference>
<dbReference type="HOGENOM" id="CLU_003703_5_0_1"/>
<gene>
    <name evidence="1" type="ORF">SCLCIDRAFT_24911</name>
</gene>
<evidence type="ECO:0000313" key="1">
    <source>
        <dbReference type="EMBL" id="KIM62622.1"/>
    </source>
</evidence>
<keyword evidence="2" id="KW-1185">Reference proteome</keyword>
<accession>A0A0C3ACJ9</accession>
<evidence type="ECO:0008006" key="3">
    <source>
        <dbReference type="Google" id="ProtNLM"/>
    </source>
</evidence>
<dbReference type="AlphaFoldDB" id="A0A0C3ACJ9"/>
<proteinExistence type="predicted"/>
<protein>
    <recommendedName>
        <fullName evidence="3">CxC2-like cysteine cluster KDZ transposase-associated domain-containing protein</fullName>
    </recommendedName>
</protein>
<reference evidence="2" key="2">
    <citation type="submission" date="2015-01" db="EMBL/GenBank/DDBJ databases">
        <title>Evolutionary Origins and Diversification of the Mycorrhizal Mutualists.</title>
        <authorList>
            <consortium name="DOE Joint Genome Institute"/>
            <consortium name="Mycorrhizal Genomics Consortium"/>
            <person name="Kohler A."/>
            <person name="Kuo A."/>
            <person name="Nagy L.G."/>
            <person name="Floudas D."/>
            <person name="Copeland A."/>
            <person name="Barry K.W."/>
            <person name="Cichocki N."/>
            <person name="Veneault-Fourrey C."/>
            <person name="LaButti K."/>
            <person name="Lindquist E.A."/>
            <person name="Lipzen A."/>
            <person name="Lundell T."/>
            <person name="Morin E."/>
            <person name="Murat C."/>
            <person name="Riley R."/>
            <person name="Ohm R."/>
            <person name="Sun H."/>
            <person name="Tunlid A."/>
            <person name="Henrissat B."/>
            <person name="Grigoriev I.V."/>
            <person name="Hibbett D.S."/>
            <person name="Martin F."/>
        </authorList>
    </citation>
    <scope>NUCLEOTIDE SEQUENCE [LARGE SCALE GENOMIC DNA]</scope>
    <source>
        <strain evidence="2">Foug A</strain>
    </source>
</reference>
<dbReference type="EMBL" id="KN822041">
    <property type="protein sequence ID" value="KIM62622.1"/>
    <property type="molecule type" value="Genomic_DNA"/>
</dbReference>
<sequence>MNYYSKLWRVTSNAFPNLVPNRYRELLRLLRVWRLLKLSKWQGFHPGSPEPQKGELVLFCPACPQPGVNIPHSENVDLAETIVMDGNFKVEHMRPKNPVNEVWLMDVMGFMVTMLAYKDYLAGTLNQVEKSDCSNHRAVNQANANRNQLASTGIGGCACAQHGCFVPHAMVDFQKGEQEWHTLHRQELLDFQMNNNNFLKMVQMLALNRKLKNAKEALMPAEEAFAKLDTRIPVQLCEVWAQQEKLALENRGMDPKAMVIFKVQLEKAPTKKSIEMDIISNQESDGLLCGATTWMARVLQAEESQIILAMDARHMQARATETQRLSIARQQDHLNAQLD</sequence>
<dbReference type="STRING" id="1036808.A0A0C3ACJ9"/>
<name>A0A0C3ACJ9_9AGAM</name>